<sequence>MQNRTYYWMIGCTCTQGKGILKTSGIQCGVTRCLPIFLWSKPKLPKQKHEGKGNDINKFMCSFHALLLFTLVRSTQTYKES</sequence>
<dbReference type="EMBL" id="GGEC01037378">
    <property type="protein sequence ID" value="MBX17862.1"/>
    <property type="molecule type" value="Transcribed_RNA"/>
</dbReference>
<name>A0A2P2LIR4_RHIMU</name>
<protein>
    <submittedName>
        <fullName evidence="1">Protein phosphatase 2C 57-like</fullName>
    </submittedName>
</protein>
<proteinExistence type="predicted"/>
<evidence type="ECO:0000313" key="1">
    <source>
        <dbReference type="EMBL" id="MBX17862.1"/>
    </source>
</evidence>
<organism evidence="1">
    <name type="scientific">Rhizophora mucronata</name>
    <name type="common">Asiatic mangrove</name>
    <dbReference type="NCBI Taxonomy" id="61149"/>
    <lineage>
        <taxon>Eukaryota</taxon>
        <taxon>Viridiplantae</taxon>
        <taxon>Streptophyta</taxon>
        <taxon>Embryophyta</taxon>
        <taxon>Tracheophyta</taxon>
        <taxon>Spermatophyta</taxon>
        <taxon>Magnoliopsida</taxon>
        <taxon>eudicotyledons</taxon>
        <taxon>Gunneridae</taxon>
        <taxon>Pentapetalae</taxon>
        <taxon>rosids</taxon>
        <taxon>fabids</taxon>
        <taxon>Malpighiales</taxon>
        <taxon>Rhizophoraceae</taxon>
        <taxon>Rhizophora</taxon>
    </lineage>
</organism>
<dbReference type="AlphaFoldDB" id="A0A2P2LIR4"/>
<accession>A0A2P2LIR4</accession>
<reference evidence="1" key="1">
    <citation type="submission" date="2018-02" db="EMBL/GenBank/DDBJ databases">
        <title>Rhizophora mucronata_Transcriptome.</title>
        <authorList>
            <person name="Meera S.P."/>
            <person name="Sreeshan A."/>
            <person name="Augustine A."/>
        </authorList>
    </citation>
    <scope>NUCLEOTIDE SEQUENCE</scope>
    <source>
        <tissue evidence="1">Leaf</tissue>
    </source>
</reference>